<keyword evidence="1 4" id="KW-0597">Phosphoprotein</keyword>
<dbReference type="GO" id="GO:0000976">
    <property type="term" value="F:transcription cis-regulatory region binding"/>
    <property type="evidence" value="ECO:0007669"/>
    <property type="project" value="TreeGrafter"/>
</dbReference>
<dbReference type="GO" id="GO:0032993">
    <property type="term" value="C:protein-DNA complex"/>
    <property type="evidence" value="ECO:0007669"/>
    <property type="project" value="TreeGrafter"/>
</dbReference>
<proteinExistence type="predicted"/>
<dbReference type="Pfam" id="PF00072">
    <property type="entry name" value="Response_reg"/>
    <property type="match status" value="1"/>
</dbReference>
<reference evidence="8 9" key="1">
    <citation type="submission" date="2019-07" db="EMBL/GenBank/DDBJ databases">
        <title>Genomic Encyclopedia of Archaeal and Bacterial Type Strains, Phase II (KMG-II): from individual species to whole genera.</title>
        <authorList>
            <person name="Goeker M."/>
        </authorList>
    </citation>
    <scope>NUCLEOTIDE SEQUENCE [LARGE SCALE GENOMIC DNA]</scope>
    <source>
        <strain evidence="8 9">ATCC BAA-1854</strain>
    </source>
</reference>
<dbReference type="EMBL" id="VLLI01000015">
    <property type="protein sequence ID" value="TWI95614.1"/>
    <property type="molecule type" value="Genomic_DNA"/>
</dbReference>
<accession>A0A562TQZ0</accession>
<name>A0A562TQZ0_9SPHI</name>
<dbReference type="CDD" id="cd00383">
    <property type="entry name" value="trans_reg_C"/>
    <property type="match status" value="1"/>
</dbReference>
<sequence length="226" mass="26685">MKTKLLLVEDDYDLGFHLKEYLEMNGFIVHQVFNGEEARAAIKRDLYDVLVVDIMMPKEDGFTLIEKLKPSYPQIPFLFLTARTLKGDIIQGLRLGADDYIHKPFDPDELILRIENILRRTNLQRKSDFEIIEIGLYRFEIKNQRLISPTFEKTLTEKEADLLLYLFERQNQLIKRNDILVHLWKEPDFFSGRSMDVFVTRLRKLLSEDSKIQIESIRGLGIRFSC</sequence>
<dbReference type="RefSeq" id="WP_144916007.1">
    <property type="nucleotide sequence ID" value="NZ_VLLI01000015.1"/>
</dbReference>
<feature type="domain" description="Response regulatory" evidence="6">
    <location>
        <begin position="4"/>
        <end position="118"/>
    </location>
</feature>
<evidence type="ECO:0000256" key="3">
    <source>
        <dbReference type="ARBA" id="ARBA00023125"/>
    </source>
</evidence>
<dbReference type="PANTHER" id="PTHR48111">
    <property type="entry name" value="REGULATOR OF RPOS"/>
    <property type="match status" value="1"/>
</dbReference>
<protein>
    <submittedName>
        <fullName evidence="8">DNA-binding response OmpR family regulator</fullName>
    </submittedName>
</protein>
<comment type="caution">
    <text evidence="8">The sequence shown here is derived from an EMBL/GenBank/DDBJ whole genome shotgun (WGS) entry which is preliminary data.</text>
</comment>
<evidence type="ECO:0000313" key="8">
    <source>
        <dbReference type="EMBL" id="TWI95614.1"/>
    </source>
</evidence>
<dbReference type="InterPro" id="IPR001789">
    <property type="entry name" value="Sig_transdc_resp-reg_receiver"/>
</dbReference>
<dbReference type="InterPro" id="IPR016032">
    <property type="entry name" value="Sig_transdc_resp-reg_C-effctor"/>
</dbReference>
<dbReference type="Proteomes" id="UP000317010">
    <property type="component" value="Unassembled WGS sequence"/>
</dbReference>
<keyword evidence="2" id="KW-0902">Two-component regulatory system</keyword>
<evidence type="ECO:0000256" key="4">
    <source>
        <dbReference type="PROSITE-ProRule" id="PRU00169"/>
    </source>
</evidence>
<feature type="domain" description="OmpR/PhoB-type" evidence="7">
    <location>
        <begin position="129"/>
        <end position="226"/>
    </location>
</feature>
<dbReference type="InterPro" id="IPR001867">
    <property type="entry name" value="OmpR/PhoB-type_DNA-bd"/>
</dbReference>
<organism evidence="8 9">
    <name type="scientific">Mucilaginibacter frigoritolerans</name>
    <dbReference type="NCBI Taxonomy" id="652788"/>
    <lineage>
        <taxon>Bacteria</taxon>
        <taxon>Pseudomonadati</taxon>
        <taxon>Bacteroidota</taxon>
        <taxon>Sphingobacteriia</taxon>
        <taxon>Sphingobacteriales</taxon>
        <taxon>Sphingobacteriaceae</taxon>
        <taxon>Mucilaginibacter</taxon>
    </lineage>
</organism>
<dbReference type="InterPro" id="IPR036388">
    <property type="entry name" value="WH-like_DNA-bd_sf"/>
</dbReference>
<dbReference type="InterPro" id="IPR011006">
    <property type="entry name" value="CheY-like_superfamily"/>
</dbReference>
<dbReference type="Gene3D" id="3.40.50.2300">
    <property type="match status" value="1"/>
</dbReference>
<dbReference type="SMART" id="SM00862">
    <property type="entry name" value="Trans_reg_C"/>
    <property type="match status" value="1"/>
</dbReference>
<evidence type="ECO:0000256" key="1">
    <source>
        <dbReference type="ARBA" id="ARBA00022553"/>
    </source>
</evidence>
<dbReference type="InterPro" id="IPR039420">
    <property type="entry name" value="WalR-like"/>
</dbReference>
<dbReference type="GO" id="GO:0005829">
    <property type="term" value="C:cytosol"/>
    <property type="evidence" value="ECO:0007669"/>
    <property type="project" value="TreeGrafter"/>
</dbReference>
<evidence type="ECO:0000259" key="6">
    <source>
        <dbReference type="PROSITE" id="PS50110"/>
    </source>
</evidence>
<dbReference type="GO" id="GO:0000156">
    <property type="term" value="F:phosphorelay response regulator activity"/>
    <property type="evidence" value="ECO:0007669"/>
    <property type="project" value="TreeGrafter"/>
</dbReference>
<dbReference type="PANTHER" id="PTHR48111:SF40">
    <property type="entry name" value="PHOSPHATE REGULON TRANSCRIPTIONAL REGULATORY PROTEIN PHOB"/>
    <property type="match status" value="1"/>
</dbReference>
<dbReference type="Pfam" id="PF00486">
    <property type="entry name" value="Trans_reg_C"/>
    <property type="match status" value="1"/>
</dbReference>
<dbReference type="Gene3D" id="1.10.10.10">
    <property type="entry name" value="Winged helix-like DNA-binding domain superfamily/Winged helix DNA-binding domain"/>
    <property type="match status" value="1"/>
</dbReference>
<feature type="DNA-binding region" description="OmpR/PhoB-type" evidence="5">
    <location>
        <begin position="129"/>
        <end position="226"/>
    </location>
</feature>
<evidence type="ECO:0000313" key="9">
    <source>
        <dbReference type="Proteomes" id="UP000317010"/>
    </source>
</evidence>
<gene>
    <name evidence="8" type="ORF">JN11_04353</name>
</gene>
<dbReference type="GO" id="GO:0006355">
    <property type="term" value="P:regulation of DNA-templated transcription"/>
    <property type="evidence" value="ECO:0007669"/>
    <property type="project" value="InterPro"/>
</dbReference>
<feature type="modified residue" description="4-aspartylphosphate" evidence="4">
    <location>
        <position position="53"/>
    </location>
</feature>
<evidence type="ECO:0000259" key="7">
    <source>
        <dbReference type="PROSITE" id="PS51755"/>
    </source>
</evidence>
<dbReference type="OrthoDB" id="9790442at2"/>
<dbReference type="SMART" id="SM00448">
    <property type="entry name" value="REC"/>
    <property type="match status" value="1"/>
</dbReference>
<dbReference type="SUPFAM" id="SSF46894">
    <property type="entry name" value="C-terminal effector domain of the bipartite response regulators"/>
    <property type="match status" value="1"/>
</dbReference>
<dbReference type="SUPFAM" id="SSF52172">
    <property type="entry name" value="CheY-like"/>
    <property type="match status" value="1"/>
</dbReference>
<dbReference type="PROSITE" id="PS51755">
    <property type="entry name" value="OMPR_PHOB"/>
    <property type="match status" value="1"/>
</dbReference>
<keyword evidence="9" id="KW-1185">Reference proteome</keyword>
<dbReference type="PROSITE" id="PS50110">
    <property type="entry name" value="RESPONSE_REGULATORY"/>
    <property type="match status" value="1"/>
</dbReference>
<keyword evidence="3 5" id="KW-0238">DNA-binding</keyword>
<evidence type="ECO:0000256" key="2">
    <source>
        <dbReference type="ARBA" id="ARBA00023012"/>
    </source>
</evidence>
<dbReference type="AlphaFoldDB" id="A0A562TQZ0"/>
<evidence type="ECO:0000256" key="5">
    <source>
        <dbReference type="PROSITE-ProRule" id="PRU01091"/>
    </source>
</evidence>